<keyword evidence="13" id="KW-1185">Reference proteome</keyword>
<evidence type="ECO:0000256" key="3">
    <source>
        <dbReference type="ARBA" id="ARBA00009400"/>
    </source>
</evidence>
<dbReference type="PANTHER" id="PTHR32179">
    <property type="entry name" value="NICOTINATE-NUCLEOTIDE PYROPHOSPHORYLASE [CARBOXYLATING]"/>
    <property type="match status" value="1"/>
</dbReference>
<evidence type="ECO:0000256" key="2">
    <source>
        <dbReference type="ARBA" id="ARBA00004893"/>
    </source>
</evidence>
<comment type="similarity">
    <text evidence="3 9">Belongs to the NadC/ModD family.</text>
</comment>
<dbReference type="Pfam" id="PF01729">
    <property type="entry name" value="QRPTase_C"/>
    <property type="match status" value="1"/>
</dbReference>
<evidence type="ECO:0000256" key="5">
    <source>
        <dbReference type="ARBA" id="ARBA00022642"/>
    </source>
</evidence>
<dbReference type="InterPro" id="IPR022412">
    <property type="entry name" value="Quinolinate_PRibosylTrfase_N"/>
</dbReference>
<feature type="domain" description="Quinolinate phosphoribosyl transferase C-terminal" evidence="10">
    <location>
        <begin position="113"/>
        <end position="276"/>
    </location>
</feature>
<dbReference type="CDD" id="cd01572">
    <property type="entry name" value="QPRTase"/>
    <property type="match status" value="1"/>
</dbReference>
<dbReference type="SUPFAM" id="SSF54675">
    <property type="entry name" value="Nicotinate/Quinolinate PRTase N-terminal domain-like"/>
    <property type="match status" value="1"/>
</dbReference>
<name>A0ABS0BXE3_9GAMM</name>
<dbReference type="PIRSF" id="PIRSF006250">
    <property type="entry name" value="NadC_ModD"/>
    <property type="match status" value="1"/>
</dbReference>
<organism evidence="12 13">
    <name type="scientific">Thiomicrorhabdus heinhorstiae</name>
    <dbReference type="NCBI Taxonomy" id="2748010"/>
    <lineage>
        <taxon>Bacteria</taxon>
        <taxon>Pseudomonadati</taxon>
        <taxon>Pseudomonadota</taxon>
        <taxon>Gammaproteobacteria</taxon>
        <taxon>Thiotrichales</taxon>
        <taxon>Piscirickettsiaceae</taxon>
        <taxon>Thiomicrorhabdus</taxon>
    </lineage>
</organism>
<dbReference type="InterPro" id="IPR037128">
    <property type="entry name" value="Quinolinate_PRibosylTase_N_sf"/>
</dbReference>
<dbReference type="PANTHER" id="PTHR32179:SF3">
    <property type="entry name" value="NICOTINATE-NUCLEOTIDE PYROPHOSPHORYLASE [CARBOXYLATING]"/>
    <property type="match status" value="1"/>
</dbReference>
<dbReference type="EC" id="2.4.2.19" evidence="4"/>
<keyword evidence="6 9" id="KW-0328">Glycosyltransferase</keyword>
<feature type="domain" description="Quinolinate phosphoribosyl transferase N-terminal" evidence="11">
    <location>
        <begin position="26"/>
        <end position="110"/>
    </location>
</feature>
<dbReference type="InterPro" id="IPR002638">
    <property type="entry name" value="Quinolinate_PRibosylTrfase_C"/>
</dbReference>
<evidence type="ECO:0000259" key="10">
    <source>
        <dbReference type="Pfam" id="PF01729"/>
    </source>
</evidence>
<sequence length="281" mass="30706">MKNINYFDKLEQTVTTALAEDIGNGDLTASLINEQTQATADIVCRENAVICGRPWFDEVFRQVDPQIHVEWLCEEGSQVAADATICRLSGSARNILTAERSALNFLQTLSATATVSALYAKQLAHCHTRMLDTRKTIPGLRLAQKYAVYCGGADNHRIGLYDAILIKENHIMSAGGIAEAVATAKQLYPDVTIEVETENLDEVQQALDAGADIIMLDNFSLQMMHEAVALVDGNAKLEVSGNVELEQLSELAKTGVDYISSGALTKHVKAIDLSMRFKMET</sequence>
<dbReference type="InterPro" id="IPR013785">
    <property type="entry name" value="Aldolase_TIM"/>
</dbReference>
<evidence type="ECO:0000256" key="1">
    <source>
        <dbReference type="ARBA" id="ARBA00003237"/>
    </source>
</evidence>
<keyword evidence="5" id="KW-0662">Pyridine nucleotide biosynthesis</keyword>
<evidence type="ECO:0000256" key="9">
    <source>
        <dbReference type="PIRNR" id="PIRNR006250"/>
    </source>
</evidence>
<evidence type="ECO:0000256" key="6">
    <source>
        <dbReference type="ARBA" id="ARBA00022676"/>
    </source>
</evidence>
<dbReference type="Gene3D" id="3.20.20.70">
    <property type="entry name" value="Aldolase class I"/>
    <property type="match status" value="1"/>
</dbReference>
<dbReference type="NCBIfam" id="TIGR00078">
    <property type="entry name" value="nadC"/>
    <property type="match status" value="1"/>
</dbReference>
<dbReference type="SUPFAM" id="SSF51690">
    <property type="entry name" value="Nicotinate/Quinolinate PRTase C-terminal domain-like"/>
    <property type="match status" value="1"/>
</dbReference>
<comment type="caution">
    <text evidence="12">The sequence shown here is derived from an EMBL/GenBank/DDBJ whole genome shotgun (WGS) entry which is preliminary data.</text>
</comment>
<evidence type="ECO:0000256" key="4">
    <source>
        <dbReference type="ARBA" id="ARBA00011944"/>
    </source>
</evidence>
<evidence type="ECO:0000256" key="7">
    <source>
        <dbReference type="ARBA" id="ARBA00022679"/>
    </source>
</evidence>
<dbReference type="EMBL" id="JACBGI020000018">
    <property type="protein sequence ID" value="MBF6058462.1"/>
    <property type="molecule type" value="Genomic_DNA"/>
</dbReference>
<comment type="function">
    <text evidence="1">Involved in the catabolism of quinolinic acid (QA).</text>
</comment>
<dbReference type="Proteomes" id="UP001193680">
    <property type="component" value="Unassembled WGS sequence"/>
</dbReference>
<gene>
    <name evidence="12" type="ORF">H8792_008920</name>
</gene>
<evidence type="ECO:0000313" key="12">
    <source>
        <dbReference type="EMBL" id="MBF6058462.1"/>
    </source>
</evidence>
<comment type="pathway">
    <text evidence="2">Cofactor biosynthesis; NAD(+) biosynthesis; nicotinate D-ribonucleotide from quinolinate: step 1/1.</text>
</comment>
<dbReference type="InterPro" id="IPR036068">
    <property type="entry name" value="Nicotinate_pribotase-like_C"/>
</dbReference>
<reference evidence="12 13" key="2">
    <citation type="submission" date="2020-11" db="EMBL/GenBank/DDBJ databases">
        <title>Sulfur oxidizing isolate from Hospital Hole Sinkhole.</title>
        <authorList>
            <person name="Scott K.M."/>
        </authorList>
    </citation>
    <scope>NUCLEOTIDE SEQUENCE [LARGE SCALE GENOMIC DNA]</scope>
    <source>
        <strain evidence="12 13">HH1</strain>
    </source>
</reference>
<dbReference type="RefSeq" id="WP_185978605.1">
    <property type="nucleotide sequence ID" value="NZ_JACBGI020000018.1"/>
</dbReference>
<dbReference type="InterPro" id="IPR004393">
    <property type="entry name" value="NadC"/>
</dbReference>
<dbReference type="InterPro" id="IPR027277">
    <property type="entry name" value="NadC/ModD"/>
</dbReference>
<protein>
    <recommendedName>
        <fullName evidence="4">nicotinate-nucleotide diphosphorylase (carboxylating)</fullName>
        <ecNumber evidence="4">2.4.2.19</ecNumber>
    </recommendedName>
    <alternativeName>
        <fullName evidence="8">Quinolinate phosphoribosyltransferase [decarboxylating]</fullName>
    </alternativeName>
</protein>
<reference evidence="12 13" key="1">
    <citation type="submission" date="2020-06" db="EMBL/GenBank/DDBJ databases">
        <authorList>
            <person name="Scott K."/>
        </authorList>
    </citation>
    <scope>NUCLEOTIDE SEQUENCE [LARGE SCALE GENOMIC DNA]</scope>
    <source>
        <strain evidence="12 13">HH1</strain>
    </source>
</reference>
<proteinExistence type="inferred from homology"/>
<keyword evidence="7 9" id="KW-0808">Transferase</keyword>
<dbReference type="Pfam" id="PF02749">
    <property type="entry name" value="QRPTase_N"/>
    <property type="match status" value="1"/>
</dbReference>
<evidence type="ECO:0000313" key="13">
    <source>
        <dbReference type="Proteomes" id="UP001193680"/>
    </source>
</evidence>
<evidence type="ECO:0000259" key="11">
    <source>
        <dbReference type="Pfam" id="PF02749"/>
    </source>
</evidence>
<dbReference type="Gene3D" id="3.90.1170.20">
    <property type="entry name" value="Quinolinate phosphoribosyl transferase, N-terminal domain"/>
    <property type="match status" value="1"/>
</dbReference>
<accession>A0ABS0BXE3</accession>
<evidence type="ECO:0000256" key="8">
    <source>
        <dbReference type="ARBA" id="ARBA00033102"/>
    </source>
</evidence>